<dbReference type="Proteomes" id="UP000593564">
    <property type="component" value="Unassembled WGS sequence"/>
</dbReference>
<sequence>MRKNVDECIRTLIENGIKTRHRTMYFIIGDKSCDQVLSILSLSRSPSLYI</sequence>
<keyword evidence="2" id="KW-1185">Reference proteome</keyword>
<dbReference type="AlphaFoldDB" id="A0A7J7HRW0"/>
<dbReference type="EMBL" id="JACBKZ010000003">
    <property type="protein sequence ID" value="KAF5954806.1"/>
    <property type="molecule type" value="Genomic_DNA"/>
</dbReference>
<name>A0A7J7HRW0_CAMSI</name>
<comment type="caution">
    <text evidence="1">The sequence shown here is derived from an EMBL/GenBank/DDBJ whole genome shotgun (WGS) entry which is preliminary data.</text>
</comment>
<reference evidence="2" key="1">
    <citation type="journal article" date="2020" name="Nat. Commun.">
        <title>Genome assembly of wild tea tree DASZ reveals pedigree and selection history of tea varieties.</title>
        <authorList>
            <person name="Zhang W."/>
            <person name="Zhang Y."/>
            <person name="Qiu H."/>
            <person name="Guo Y."/>
            <person name="Wan H."/>
            <person name="Zhang X."/>
            <person name="Scossa F."/>
            <person name="Alseekh S."/>
            <person name="Zhang Q."/>
            <person name="Wang P."/>
            <person name="Xu L."/>
            <person name="Schmidt M.H."/>
            <person name="Jia X."/>
            <person name="Li D."/>
            <person name="Zhu A."/>
            <person name="Guo F."/>
            <person name="Chen W."/>
            <person name="Ni D."/>
            <person name="Usadel B."/>
            <person name="Fernie A.R."/>
            <person name="Wen W."/>
        </authorList>
    </citation>
    <scope>NUCLEOTIDE SEQUENCE [LARGE SCALE GENOMIC DNA]</scope>
    <source>
        <strain evidence="2">cv. G240</strain>
    </source>
</reference>
<protein>
    <submittedName>
        <fullName evidence="1">Uncharacterized protein</fullName>
    </submittedName>
</protein>
<proteinExistence type="predicted"/>
<accession>A0A7J7HRW0</accession>
<organism evidence="1 2">
    <name type="scientific">Camellia sinensis</name>
    <name type="common">Tea plant</name>
    <name type="synonym">Thea sinensis</name>
    <dbReference type="NCBI Taxonomy" id="4442"/>
    <lineage>
        <taxon>Eukaryota</taxon>
        <taxon>Viridiplantae</taxon>
        <taxon>Streptophyta</taxon>
        <taxon>Embryophyta</taxon>
        <taxon>Tracheophyta</taxon>
        <taxon>Spermatophyta</taxon>
        <taxon>Magnoliopsida</taxon>
        <taxon>eudicotyledons</taxon>
        <taxon>Gunneridae</taxon>
        <taxon>Pentapetalae</taxon>
        <taxon>asterids</taxon>
        <taxon>Ericales</taxon>
        <taxon>Theaceae</taxon>
        <taxon>Camellia</taxon>
    </lineage>
</organism>
<evidence type="ECO:0000313" key="2">
    <source>
        <dbReference type="Proteomes" id="UP000593564"/>
    </source>
</evidence>
<reference evidence="1 2" key="2">
    <citation type="submission" date="2020-07" db="EMBL/GenBank/DDBJ databases">
        <title>Genome assembly of wild tea tree DASZ reveals pedigree and selection history of tea varieties.</title>
        <authorList>
            <person name="Zhang W."/>
        </authorList>
    </citation>
    <scope>NUCLEOTIDE SEQUENCE [LARGE SCALE GENOMIC DNA]</scope>
    <source>
        <strain evidence="2">cv. G240</strain>
        <tissue evidence="1">Leaf</tissue>
    </source>
</reference>
<gene>
    <name evidence="1" type="ORF">HYC85_007662</name>
</gene>
<evidence type="ECO:0000313" key="1">
    <source>
        <dbReference type="EMBL" id="KAF5954806.1"/>
    </source>
</evidence>